<protein>
    <submittedName>
        <fullName evidence="7">EKC/KEOPS complex subunit TPRKB</fullName>
    </submittedName>
</protein>
<evidence type="ECO:0000256" key="1">
    <source>
        <dbReference type="ARBA" id="ARBA00004123"/>
    </source>
</evidence>
<evidence type="ECO:0000313" key="6">
    <source>
        <dbReference type="Proteomes" id="UP000694843"/>
    </source>
</evidence>
<evidence type="ECO:0000313" key="7">
    <source>
        <dbReference type="RefSeq" id="XP_018018194.1"/>
    </source>
</evidence>
<evidence type="ECO:0000256" key="2">
    <source>
        <dbReference type="ARBA" id="ARBA00005546"/>
    </source>
</evidence>
<comment type="subcellular location">
    <subcellularLocation>
        <location evidence="1">Nucleus</location>
    </subcellularLocation>
</comment>
<dbReference type="PANTHER" id="PTHR15840:SF10">
    <property type="entry name" value="EKC_KEOPS COMPLEX SUBUNIT TPRKB"/>
    <property type="match status" value="1"/>
</dbReference>
<organism evidence="6 7">
    <name type="scientific">Hyalella azteca</name>
    <name type="common">Amphipod</name>
    <dbReference type="NCBI Taxonomy" id="294128"/>
    <lineage>
        <taxon>Eukaryota</taxon>
        <taxon>Metazoa</taxon>
        <taxon>Ecdysozoa</taxon>
        <taxon>Arthropoda</taxon>
        <taxon>Crustacea</taxon>
        <taxon>Multicrustacea</taxon>
        <taxon>Malacostraca</taxon>
        <taxon>Eumalacostraca</taxon>
        <taxon>Peracarida</taxon>
        <taxon>Amphipoda</taxon>
        <taxon>Senticaudata</taxon>
        <taxon>Talitrida</taxon>
        <taxon>Talitroidea</taxon>
        <taxon>Hyalellidae</taxon>
        <taxon>Hyalella</taxon>
    </lineage>
</organism>
<evidence type="ECO:0000256" key="3">
    <source>
        <dbReference type="ARBA" id="ARBA00022694"/>
    </source>
</evidence>
<keyword evidence="6" id="KW-1185">Reference proteome</keyword>
<dbReference type="InterPro" id="IPR036504">
    <property type="entry name" value="CGI121/TPRKB_sf"/>
</dbReference>
<dbReference type="SUPFAM" id="SSF143870">
    <property type="entry name" value="PF0523-like"/>
    <property type="match status" value="1"/>
</dbReference>
<evidence type="ECO:0000256" key="5">
    <source>
        <dbReference type="RuleBase" id="RU004398"/>
    </source>
</evidence>
<dbReference type="GO" id="GO:0005829">
    <property type="term" value="C:cytosol"/>
    <property type="evidence" value="ECO:0007669"/>
    <property type="project" value="TreeGrafter"/>
</dbReference>
<proteinExistence type="inferred from homology"/>
<dbReference type="GO" id="GO:0005634">
    <property type="term" value="C:nucleus"/>
    <property type="evidence" value="ECO:0007669"/>
    <property type="project" value="UniProtKB-SubCell"/>
</dbReference>
<dbReference type="Pfam" id="PF08617">
    <property type="entry name" value="CGI-121"/>
    <property type="match status" value="1"/>
</dbReference>
<dbReference type="AlphaFoldDB" id="A0A8B7NWM5"/>
<dbReference type="PANTHER" id="PTHR15840">
    <property type="entry name" value="CGI-121 FAMILY MEMBER"/>
    <property type="match status" value="1"/>
</dbReference>
<comment type="similarity">
    <text evidence="2 5">Belongs to the CGI121/TPRKB family.</text>
</comment>
<dbReference type="Gene3D" id="3.30.2380.10">
    <property type="entry name" value="CGI121/TPRKB"/>
    <property type="match status" value="1"/>
</dbReference>
<dbReference type="GeneID" id="108674739"/>
<dbReference type="Proteomes" id="UP000694843">
    <property type="component" value="Unplaced"/>
</dbReference>
<dbReference type="OrthoDB" id="329139at2759"/>
<dbReference type="InterPro" id="IPR013926">
    <property type="entry name" value="CGI121/TPRKB"/>
</dbReference>
<accession>A0A8B7NWM5</accession>
<reference evidence="7" key="1">
    <citation type="submission" date="2025-08" db="UniProtKB">
        <authorList>
            <consortium name="RefSeq"/>
        </authorList>
    </citation>
    <scope>IDENTIFICATION</scope>
    <source>
        <tissue evidence="7">Whole organism</tissue>
    </source>
</reference>
<keyword evidence="4 5" id="KW-0539">Nucleus</keyword>
<dbReference type="OMA" id="RATTHIA"/>
<dbReference type="GO" id="GO:0002949">
    <property type="term" value="P:tRNA threonylcarbamoyladenosine modification"/>
    <property type="evidence" value="ECO:0007669"/>
    <property type="project" value="TreeGrafter"/>
</dbReference>
<name>A0A8B7NWM5_HYAAZ</name>
<sequence length="207" mass="22514">MSDTRCQLMAAVPHGLHMAVHVGHNVGLVTLTLYTNVGNVADVRARVVSTHLTAALLRPSMVGGVLCGLSAARSAILSQARDVMKTRSLATEIIFNLAPHTKISPALQQFGIRDTDTDILAITVDIVPKEKFKEINFESGFEVDENLTPNAAILKSVLQGDVVDIELLEGLKDRESITKLYKLTAEELSLDDIERCCISRMACKGFL</sequence>
<dbReference type="KEGG" id="hazt:108674739"/>
<evidence type="ECO:0000256" key="4">
    <source>
        <dbReference type="ARBA" id="ARBA00023242"/>
    </source>
</evidence>
<keyword evidence="3" id="KW-0819">tRNA processing</keyword>
<dbReference type="GO" id="GO:0000408">
    <property type="term" value="C:EKC/KEOPS complex"/>
    <property type="evidence" value="ECO:0007669"/>
    <property type="project" value="TreeGrafter"/>
</dbReference>
<dbReference type="RefSeq" id="XP_018018194.1">
    <property type="nucleotide sequence ID" value="XM_018162705.2"/>
</dbReference>
<gene>
    <name evidence="7" type="primary">LOC108674739</name>
</gene>